<evidence type="ECO:0000256" key="5">
    <source>
        <dbReference type="ARBA" id="ARBA00023015"/>
    </source>
</evidence>
<dbReference type="HOGENOM" id="CLU_149304_0_0_6"/>
<comment type="similarity">
    <text evidence="1">Belongs to the FlgM family.</text>
</comment>
<dbReference type="AlphaFoldDB" id="K4KFF7"/>
<evidence type="ECO:0000259" key="10">
    <source>
        <dbReference type="Pfam" id="PF04316"/>
    </source>
</evidence>
<dbReference type="NCBIfam" id="TIGR03824">
    <property type="entry name" value="FlgM_jcvi"/>
    <property type="match status" value="1"/>
</dbReference>
<dbReference type="InterPro" id="IPR007412">
    <property type="entry name" value="FlgM"/>
</dbReference>
<comment type="function">
    <text evidence="7">Responsible for the coupling of flagellin expression to flagellar assembly by preventing expression of the flagellin genes when a component of the middle class of proteins is defective. It negatively regulates flagellar genes by inhibiting the activity of FliA by directly binding to FliA.</text>
</comment>
<evidence type="ECO:0000313" key="12">
    <source>
        <dbReference type="Proteomes" id="UP000000466"/>
    </source>
</evidence>
<accession>K4KFF7</accession>
<evidence type="ECO:0000256" key="1">
    <source>
        <dbReference type="ARBA" id="ARBA00005322"/>
    </source>
</evidence>
<keyword evidence="4" id="KW-1005">Bacterial flagellum biogenesis</keyword>
<evidence type="ECO:0000256" key="8">
    <source>
        <dbReference type="ARBA" id="ARBA00030117"/>
    </source>
</evidence>
<feature type="compositionally biased region" description="Polar residues" evidence="9">
    <location>
        <begin position="12"/>
        <end position="21"/>
    </location>
</feature>
<dbReference type="eggNOG" id="COG2747">
    <property type="taxonomic scope" value="Bacteria"/>
</dbReference>
<dbReference type="InterPro" id="IPR031316">
    <property type="entry name" value="FlgM_C"/>
</dbReference>
<keyword evidence="3" id="KW-0678">Repressor</keyword>
<evidence type="ECO:0000256" key="2">
    <source>
        <dbReference type="ARBA" id="ARBA00017823"/>
    </source>
</evidence>
<dbReference type="Proteomes" id="UP000000466">
    <property type="component" value="Chromosome"/>
</dbReference>
<dbReference type="InterPro" id="IPR035890">
    <property type="entry name" value="Anti-sigma-28_factor_FlgM_sf"/>
</dbReference>
<evidence type="ECO:0000256" key="6">
    <source>
        <dbReference type="ARBA" id="ARBA00023163"/>
    </source>
</evidence>
<evidence type="ECO:0000256" key="7">
    <source>
        <dbReference type="ARBA" id="ARBA00024739"/>
    </source>
</evidence>
<dbReference type="EMBL" id="CP003746">
    <property type="protein sequence ID" value="AFU97656.1"/>
    <property type="molecule type" value="Genomic_DNA"/>
</dbReference>
<evidence type="ECO:0000256" key="4">
    <source>
        <dbReference type="ARBA" id="ARBA00022795"/>
    </source>
</evidence>
<feature type="region of interest" description="Disordered" evidence="9">
    <location>
        <begin position="1"/>
        <end position="39"/>
    </location>
</feature>
<gene>
    <name evidence="11" type="ordered locus">M5M_02185</name>
</gene>
<keyword evidence="11" id="KW-0969">Cilium</keyword>
<sequence length="98" mass="10380">MMIDPKAGLGNLATQQSQRGNNRVAENRANQADAPANPVDSVNLSKEALSLKKLEDNIAKAPVVDQDKVASLKAAIADGSYKIDPERLAERILGAEGI</sequence>
<evidence type="ECO:0000256" key="9">
    <source>
        <dbReference type="SAM" id="MobiDB-lite"/>
    </source>
</evidence>
<organism evidence="11 12">
    <name type="scientific">Simiduia agarivorans (strain DSM 21679 / JCM 13881 / BCRC 17597 / SA1)</name>
    <dbReference type="NCBI Taxonomy" id="1117647"/>
    <lineage>
        <taxon>Bacteria</taxon>
        <taxon>Pseudomonadati</taxon>
        <taxon>Pseudomonadota</taxon>
        <taxon>Gammaproteobacteria</taxon>
        <taxon>Cellvibrionales</taxon>
        <taxon>Cellvibrionaceae</taxon>
        <taxon>Simiduia</taxon>
    </lineage>
</organism>
<dbReference type="RefSeq" id="WP_015045829.1">
    <property type="nucleotide sequence ID" value="NC_018868.3"/>
</dbReference>
<evidence type="ECO:0000256" key="3">
    <source>
        <dbReference type="ARBA" id="ARBA00022491"/>
    </source>
</evidence>
<keyword evidence="12" id="KW-1185">Reference proteome</keyword>
<evidence type="ECO:0000313" key="11">
    <source>
        <dbReference type="EMBL" id="AFU97656.1"/>
    </source>
</evidence>
<feature type="domain" description="Anti-sigma-28 factor FlgM C-terminal" evidence="10">
    <location>
        <begin position="40"/>
        <end position="93"/>
    </location>
</feature>
<dbReference type="SUPFAM" id="SSF101498">
    <property type="entry name" value="Anti-sigma factor FlgM"/>
    <property type="match status" value="1"/>
</dbReference>
<keyword evidence="5" id="KW-0805">Transcription regulation</keyword>
<keyword evidence="6" id="KW-0804">Transcription</keyword>
<name>K4KFF7_SIMAS</name>
<dbReference type="OrthoDB" id="5738369at2"/>
<keyword evidence="11" id="KW-0966">Cell projection</keyword>
<protein>
    <recommendedName>
        <fullName evidence="2">Negative regulator of flagellin synthesis</fullName>
    </recommendedName>
    <alternativeName>
        <fullName evidence="8">Anti-sigma-28 factor</fullName>
    </alternativeName>
</protein>
<proteinExistence type="inferred from homology"/>
<dbReference type="GO" id="GO:0044781">
    <property type="term" value="P:bacterial-type flagellum organization"/>
    <property type="evidence" value="ECO:0007669"/>
    <property type="project" value="UniProtKB-KW"/>
</dbReference>
<dbReference type="STRING" id="1117647.M5M_02185"/>
<dbReference type="Pfam" id="PF04316">
    <property type="entry name" value="FlgM"/>
    <property type="match status" value="1"/>
</dbReference>
<dbReference type="KEGG" id="saga:M5M_02185"/>
<keyword evidence="11" id="KW-0282">Flagellum</keyword>
<dbReference type="GO" id="GO:0045892">
    <property type="term" value="P:negative regulation of DNA-templated transcription"/>
    <property type="evidence" value="ECO:0007669"/>
    <property type="project" value="InterPro"/>
</dbReference>
<reference evidence="11 12" key="1">
    <citation type="journal article" date="2013" name="Genome Announc.">
        <title>Complete genome sequence of Simiduia agarivorans SA1(T), a marine bacterium able to degrade a variety of polysaccharides.</title>
        <authorList>
            <person name="Lin S.Y."/>
            <person name="Shieh W.Y."/>
            <person name="Chen J.S."/>
            <person name="Tang S.L."/>
        </authorList>
    </citation>
    <scope>NUCLEOTIDE SEQUENCE [LARGE SCALE GENOMIC DNA]</scope>
    <source>
        <strain evidence="12">DSM 21679 / JCM 13881 / BCRC 17597 / SA1</strain>
    </source>
</reference>